<proteinExistence type="predicted"/>
<gene>
    <name evidence="2" type="ORF">COHA_010454</name>
</gene>
<protein>
    <submittedName>
        <fullName evidence="2">Uncharacterized protein</fullName>
    </submittedName>
</protein>
<dbReference type="Proteomes" id="UP001205105">
    <property type="component" value="Unassembled WGS sequence"/>
</dbReference>
<evidence type="ECO:0000256" key="1">
    <source>
        <dbReference type="SAM" id="SignalP"/>
    </source>
</evidence>
<keyword evidence="3" id="KW-1185">Reference proteome</keyword>
<dbReference type="InterPro" id="IPR009030">
    <property type="entry name" value="Growth_fac_rcpt_cys_sf"/>
</dbReference>
<comment type="caution">
    <text evidence="2">The sequence shown here is derived from an EMBL/GenBank/DDBJ whole genome shotgun (WGS) entry which is preliminary data.</text>
</comment>
<evidence type="ECO:0000313" key="3">
    <source>
        <dbReference type="Proteomes" id="UP001205105"/>
    </source>
</evidence>
<dbReference type="SUPFAM" id="SSF57184">
    <property type="entry name" value="Growth factor receptor domain"/>
    <property type="match status" value="1"/>
</dbReference>
<dbReference type="EMBL" id="JADXDR010000239">
    <property type="protein sequence ID" value="KAI7835662.1"/>
    <property type="molecule type" value="Genomic_DNA"/>
</dbReference>
<organism evidence="2 3">
    <name type="scientific">Chlorella ohadii</name>
    <dbReference type="NCBI Taxonomy" id="2649997"/>
    <lineage>
        <taxon>Eukaryota</taxon>
        <taxon>Viridiplantae</taxon>
        <taxon>Chlorophyta</taxon>
        <taxon>core chlorophytes</taxon>
        <taxon>Trebouxiophyceae</taxon>
        <taxon>Chlorellales</taxon>
        <taxon>Chlorellaceae</taxon>
        <taxon>Chlorella clade</taxon>
        <taxon>Chlorella</taxon>
    </lineage>
</organism>
<sequence>MAKRVMFLLAAALLIAGAWAAKPIKQTCQGGQTEVGGCYQCQNKNTCKICWSPVGERGYGVNNSNKGGNKGGCVPCPQNCEKCQGNAQVCTRCLPGFGKGNGVKNPCVLCDPDTQIVDPNSKKCVCNKAAGYVKQGKACVLAAAP</sequence>
<reference evidence="2" key="1">
    <citation type="submission" date="2020-11" db="EMBL/GenBank/DDBJ databases">
        <title>Chlorella ohadii genome sequencing and assembly.</title>
        <authorList>
            <person name="Murik O."/>
            <person name="Treves H."/>
            <person name="Kedem I."/>
            <person name="Shotland Y."/>
            <person name="Kaplan A."/>
        </authorList>
    </citation>
    <scope>NUCLEOTIDE SEQUENCE</scope>
    <source>
        <strain evidence="2">1</strain>
    </source>
</reference>
<keyword evidence="1" id="KW-0732">Signal</keyword>
<accession>A0AAD5DDR6</accession>
<evidence type="ECO:0000313" key="2">
    <source>
        <dbReference type="EMBL" id="KAI7835662.1"/>
    </source>
</evidence>
<dbReference type="AlphaFoldDB" id="A0AAD5DDR6"/>
<feature type="signal peptide" evidence="1">
    <location>
        <begin position="1"/>
        <end position="20"/>
    </location>
</feature>
<name>A0AAD5DDR6_9CHLO</name>
<feature type="chain" id="PRO_5042242235" evidence="1">
    <location>
        <begin position="21"/>
        <end position="145"/>
    </location>
</feature>